<protein>
    <recommendedName>
        <fullName evidence="3">F-box domain-containing protein</fullName>
    </recommendedName>
</protein>
<evidence type="ECO:0000313" key="2">
    <source>
        <dbReference type="Proteomes" id="UP000053593"/>
    </source>
</evidence>
<evidence type="ECO:0008006" key="3">
    <source>
        <dbReference type="Google" id="ProtNLM"/>
    </source>
</evidence>
<dbReference type="OrthoDB" id="2881824at2759"/>
<sequence>MVKYPLDSPENSFSELAQHIVSCVDVLAQKIAVHDCGPILDRLRQGVFIEPPQRVTDTDPSLEDATARLAEYDRSIVLVEEALLKLKGARNSFGRFKDLQMSLRAPVRRLPEDALVGIFSLYIEDYGARWGSKECTYFLTLSREHRISSPNFTLSHICSFWRRIVFSRPIFWSSFALDLRGFKEIRGESQLLPVLAGCLSRSADAPLNLRIKLDSDDNNLICEDAFSLFFEQAARWEHLDLVLFNRKAVSQFISWLQPGGQPPILSSLKHLHLGGGFGDNTEKISSLLLMLIRNSHLETLGTGIIKVPWSDLFQCDFSSLTKLETGELSDVSVGRLLGQMHSLEECNLSVTFDYTADVDSTSTTYYSNLGRLTVSLDGCPIDAWQSLRTPRLSYLSLKAEDDATEEEIEAVSSMLVRSKAVLRELKLGNIFVHEAIDVINAHPSVTDISLTGLFGKDNHQAYPGDFFSRLTIVQDENEMILGPNLQSLSVEVRRTANVDSLGNSLSDADSLPSGVSALRNFSIKMFPKYEGIFDFITASLASSVACGLKLQLSVY</sequence>
<dbReference type="AlphaFoldDB" id="A0A0D0BRP7"/>
<proteinExistence type="predicted"/>
<keyword evidence="2" id="KW-1185">Reference proteome</keyword>
<accession>A0A0D0BRP7</accession>
<name>A0A0D0BRP7_9AGAR</name>
<gene>
    <name evidence="1" type="ORF">GYMLUDRAFT_970388</name>
</gene>
<organism evidence="1 2">
    <name type="scientific">Collybiopsis luxurians FD-317 M1</name>
    <dbReference type="NCBI Taxonomy" id="944289"/>
    <lineage>
        <taxon>Eukaryota</taxon>
        <taxon>Fungi</taxon>
        <taxon>Dikarya</taxon>
        <taxon>Basidiomycota</taxon>
        <taxon>Agaricomycotina</taxon>
        <taxon>Agaricomycetes</taxon>
        <taxon>Agaricomycetidae</taxon>
        <taxon>Agaricales</taxon>
        <taxon>Marasmiineae</taxon>
        <taxon>Omphalotaceae</taxon>
        <taxon>Collybiopsis</taxon>
        <taxon>Collybiopsis luxurians</taxon>
    </lineage>
</organism>
<evidence type="ECO:0000313" key="1">
    <source>
        <dbReference type="EMBL" id="KIK52309.1"/>
    </source>
</evidence>
<dbReference type="HOGENOM" id="CLU_018544_12_3_1"/>
<dbReference type="EMBL" id="KN834845">
    <property type="protein sequence ID" value="KIK52309.1"/>
    <property type="molecule type" value="Genomic_DNA"/>
</dbReference>
<dbReference type="SUPFAM" id="SSF52047">
    <property type="entry name" value="RNI-like"/>
    <property type="match status" value="1"/>
</dbReference>
<dbReference type="Proteomes" id="UP000053593">
    <property type="component" value="Unassembled WGS sequence"/>
</dbReference>
<reference evidence="1 2" key="1">
    <citation type="submission" date="2014-04" db="EMBL/GenBank/DDBJ databases">
        <title>Evolutionary Origins and Diversification of the Mycorrhizal Mutualists.</title>
        <authorList>
            <consortium name="DOE Joint Genome Institute"/>
            <consortium name="Mycorrhizal Genomics Consortium"/>
            <person name="Kohler A."/>
            <person name="Kuo A."/>
            <person name="Nagy L.G."/>
            <person name="Floudas D."/>
            <person name="Copeland A."/>
            <person name="Barry K.W."/>
            <person name="Cichocki N."/>
            <person name="Veneault-Fourrey C."/>
            <person name="LaButti K."/>
            <person name="Lindquist E.A."/>
            <person name="Lipzen A."/>
            <person name="Lundell T."/>
            <person name="Morin E."/>
            <person name="Murat C."/>
            <person name="Riley R."/>
            <person name="Ohm R."/>
            <person name="Sun H."/>
            <person name="Tunlid A."/>
            <person name="Henrissat B."/>
            <person name="Grigoriev I.V."/>
            <person name="Hibbett D.S."/>
            <person name="Martin F."/>
        </authorList>
    </citation>
    <scope>NUCLEOTIDE SEQUENCE [LARGE SCALE GENOMIC DNA]</scope>
    <source>
        <strain evidence="1 2">FD-317 M1</strain>
    </source>
</reference>